<dbReference type="InterPro" id="IPR051156">
    <property type="entry name" value="Mito/Outer_Membr_Metalloprot"/>
</dbReference>
<accession>A0A7G9SKG6</accession>
<gene>
    <name evidence="10" type="ORF">H9L13_05615</name>
</gene>
<dbReference type="GO" id="GO:0004222">
    <property type="term" value="F:metalloendopeptidase activity"/>
    <property type="evidence" value="ECO:0007669"/>
    <property type="project" value="InterPro"/>
</dbReference>
<dbReference type="GO" id="GO:0046872">
    <property type="term" value="F:metal ion binding"/>
    <property type="evidence" value="ECO:0007669"/>
    <property type="project" value="UniProtKB-KW"/>
</dbReference>
<keyword evidence="3" id="KW-0479">Metal-binding</keyword>
<evidence type="ECO:0000256" key="5">
    <source>
        <dbReference type="ARBA" id="ARBA00022833"/>
    </source>
</evidence>
<dbReference type="RefSeq" id="WP_187539764.1">
    <property type="nucleotide sequence ID" value="NZ_BAABJT010000001.1"/>
</dbReference>
<keyword evidence="5" id="KW-0862">Zinc</keyword>
<evidence type="ECO:0000256" key="6">
    <source>
        <dbReference type="ARBA" id="ARBA00023049"/>
    </source>
</evidence>
<evidence type="ECO:0000256" key="4">
    <source>
        <dbReference type="ARBA" id="ARBA00022801"/>
    </source>
</evidence>
<dbReference type="Pfam" id="PF01435">
    <property type="entry name" value="Peptidase_M48"/>
    <property type="match status" value="1"/>
</dbReference>
<dbReference type="InterPro" id="IPR001915">
    <property type="entry name" value="Peptidase_M48"/>
</dbReference>
<evidence type="ECO:0000256" key="8">
    <source>
        <dbReference type="SAM" id="SignalP"/>
    </source>
</evidence>
<evidence type="ECO:0000313" key="10">
    <source>
        <dbReference type="EMBL" id="QNN68341.1"/>
    </source>
</evidence>
<dbReference type="EMBL" id="CP060718">
    <property type="protein sequence ID" value="QNN68341.1"/>
    <property type="molecule type" value="Genomic_DNA"/>
</dbReference>
<sequence length="477" mass="50753">MRARFLATLVMAGALTACGGAPDGPAVSDADRAAGAKAHEQLLTEFGGAYSGDEATYVKRLGETIAGAAGLDSQCTFTLVNSDVVNAFAVPGCYIYVTRGLMVLVNSEAELAAVLAHEVGHINARHSQRQQSRSLWRQLGVIAVGVLTGSERLTQIAGAAAGLFTLRYSRAQEFEADDLGLRYLRAAGHDPYASADMLATLGRHEQYLAQTRGRDEAKSIPEWARTHPLSGNRAERARAAAADTGISDGQVAEHEARYLGALDGMLYGDDPEQGFVMGRAFAHPVMRIAFEAPEGFTLTNSPQAILVEGPDGMRGEFAGGPMPAGGPAAYTEQALQQLLRGAQVSGAESRPARINRLDALITRAAVRSGNEQVLLTMAVYDAGQSGYHFIMLSKDGAPAPLDALFGSFRLIGQAEANALRPRIIDTVRAGPGDNWRTLAARMASDDKLGHILMLNGRREDEPLRPGEPVKTVVYGTR</sequence>
<name>A0A7G9SKG6_9SPHN</name>
<feature type="signal peptide" evidence="8">
    <location>
        <begin position="1"/>
        <end position="19"/>
    </location>
</feature>
<feature type="region of interest" description="Disordered" evidence="7">
    <location>
        <begin position="224"/>
        <end position="246"/>
    </location>
</feature>
<dbReference type="PROSITE" id="PS51257">
    <property type="entry name" value="PROKAR_LIPOPROTEIN"/>
    <property type="match status" value="1"/>
</dbReference>
<evidence type="ECO:0000259" key="9">
    <source>
        <dbReference type="Pfam" id="PF01435"/>
    </source>
</evidence>
<dbReference type="AlphaFoldDB" id="A0A7G9SKG6"/>
<dbReference type="PANTHER" id="PTHR22726:SF1">
    <property type="entry name" value="METALLOENDOPEPTIDASE OMA1, MITOCHONDRIAL"/>
    <property type="match status" value="1"/>
</dbReference>
<keyword evidence="11" id="KW-1185">Reference proteome</keyword>
<dbReference type="PANTHER" id="PTHR22726">
    <property type="entry name" value="METALLOENDOPEPTIDASE OMA1"/>
    <property type="match status" value="1"/>
</dbReference>
<evidence type="ECO:0000313" key="11">
    <source>
        <dbReference type="Proteomes" id="UP000515971"/>
    </source>
</evidence>
<protein>
    <submittedName>
        <fullName evidence="10">M48 family metalloprotease</fullName>
    </submittedName>
</protein>
<keyword evidence="2 10" id="KW-0645">Protease</keyword>
<evidence type="ECO:0000256" key="1">
    <source>
        <dbReference type="ARBA" id="ARBA00001947"/>
    </source>
</evidence>
<dbReference type="Proteomes" id="UP000515971">
    <property type="component" value="Chromosome"/>
</dbReference>
<dbReference type="GO" id="GO:0016020">
    <property type="term" value="C:membrane"/>
    <property type="evidence" value="ECO:0007669"/>
    <property type="project" value="TreeGrafter"/>
</dbReference>
<keyword evidence="8" id="KW-0732">Signal</keyword>
<organism evidence="10 11">
    <name type="scientific">Sphingomonas lutea</name>
    <dbReference type="NCBI Taxonomy" id="1045317"/>
    <lineage>
        <taxon>Bacteria</taxon>
        <taxon>Pseudomonadati</taxon>
        <taxon>Pseudomonadota</taxon>
        <taxon>Alphaproteobacteria</taxon>
        <taxon>Sphingomonadales</taxon>
        <taxon>Sphingomonadaceae</taxon>
        <taxon>Sphingomonas</taxon>
    </lineage>
</organism>
<evidence type="ECO:0000256" key="3">
    <source>
        <dbReference type="ARBA" id="ARBA00022723"/>
    </source>
</evidence>
<feature type="domain" description="Peptidase M48" evidence="9">
    <location>
        <begin position="55"/>
        <end position="239"/>
    </location>
</feature>
<dbReference type="Gene3D" id="3.30.2010.10">
    <property type="entry name" value="Metalloproteases ('zincins'), catalytic domain"/>
    <property type="match status" value="1"/>
</dbReference>
<keyword evidence="4" id="KW-0378">Hydrolase</keyword>
<feature type="chain" id="PRO_5028887671" evidence="8">
    <location>
        <begin position="20"/>
        <end position="477"/>
    </location>
</feature>
<proteinExistence type="predicted"/>
<evidence type="ECO:0000256" key="2">
    <source>
        <dbReference type="ARBA" id="ARBA00022670"/>
    </source>
</evidence>
<dbReference type="GO" id="GO:0051603">
    <property type="term" value="P:proteolysis involved in protein catabolic process"/>
    <property type="evidence" value="ECO:0007669"/>
    <property type="project" value="TreeGrafter"/>
</dbReference>
<evidence type="ECO:0000256" key="7">
    <source>
        <dbReference type="SAM" id="MobiDB-lite"/>
    </source>
</evidence>
<comment type="cofactor">
    <cofactor evidence="1">
        <name>Zn(2+)</name>
        <dbReference type="ChEBI" id="CHEBI:29105"/>
    </cofactor>
</comment>
<reference evidence="10 11" key="1">
    <citation type="submission" date="2020-08" db="EMBL/GenBank/DDBJ databases">
        <title>Genome sequence of Sphingomonas lutea KCTC 23642T.</title>
        <authorList>
            <person name="Hyun D.-W."/>
            <person name="Bae J.-W."/>
        </authorList>
    </citation>
    <scope>NUCLEOTIDE SEQUENCE [LARGE SCALE GENOMIC DNA]</scope>
    <source>
        <strain evidence="10 11">KCTC 23642</strain>
    </source>
</reference>
<dbReference type="KEGG" id="slut:H9L13_05615"/>
<keyword evidence="6 10" id="KW-0482">Metalloprotease</keyword>